<dbReference type="AlphaFoldDB" id="A0A3E5DN95"/>
<evidence type="ECO:0000259" key="1">
    <source>
        <dbReference type="Pfam" id="PF13173"/>
    </source>
</evidence>
<dbReference type="Proteomes" id="UP000283872">
    <property type="component" value="Unassembled WGS sequence"/>
</dbReference>
<evidence type="ECO:0000313" key="4">
    <source>
        <dbReference type="Proteomes" id="UP000283872"/>
    </source>
</evidence>
<dbReference type="RefSeq" id="WP_117588012.1">
    <property type="nucleotide sequence ID" value="NZ_QRVA01000071.1"/>
</dbReference>
<proteinExistence type="predicted"/>
<comment type="caution">
    <text evidence="3">The sequence shown here is derived from an EMBL/GenBank/DDBJ whole genome shotgun (WGS) entry which is preliminary data.</text>
</comment>
<dbReference type="PANTHER" id="PTHR33295">
    <property type="entry name" value="ATPASE"/>
    <property type="match status" value="1"/>
</dbReference>
<dbReference type="Pfam" id="PF13635">
    <property type="entry name" value="DUF4143"/>
    <property type="match status" value="1"/>
</dbReference>
<dbReference type="SUPFAM" id="SSF52540">
    <property type="entry name" value="P-loop containing nucleoside triphosphate hydrolases"/>
    <property type="match status" value="1"/>
</dbReference>
<dbReference type="InterPro" id="IPR027417">
    <property type="entry name" value="P-loop_NTPase"/>
</dbReference>
<accession>A0A3E5DN95</accession>
<protein>
    <submittedName>
        <fullName evidence="3">ATP-binding protein</fullName>
    </submittedName>
</protein>
<dbReference type="EMBL" id="QRVA01000071">
    <property type="protein sequence ID" value="RGS10338.1"/>
    <property type="molecule type" value="Genomic_DNA"/>
</dbReference>
<dbReference type="PANTHER" id="PTHR33295:SF20">
    <property type="entry name" value="ATPASE"/>
    <property type="match status" value="1"/>
</dbReference>
<dbReference type="Gene3D" id="3.40.50.300">
    <property type="entry name" value="P-loop containing nucleotide triphosphate hydrolases"/>
    <property type="match status" value="1"/>
</dbReference>
<keyword evidence="3" id="KW-0067">ATP-binding</keyword>
<keyword evidence="3" id="KW-0547">Nucleotide-binding</keyword>
<dbReference type="InterPro" id="IPR041682">
    <property type="entry name" value="AAA_14"/>
</dbReference>
<dbReference type="InterPro" id="IPR025420">
    <property type="entry name" value="DUF4143"/>
</dbReference>
<sequence length="422" mass="48867">MNENIESVKKYNLWFGNTIDCGFPRPLYTESVASYLGSKVVKVLTGQRRVGKSYILRQTAMHLVQQGVSSNNIVFINRELTAFDFIENYKDLDNFIRLYREELKPEGRIYIFIDEVQDIDGWERVVNSLSQDYTEDCEIFITGSNSKMFSGELSTLLSGRYVEFHIFPLSYGEYASIHQLPVGRESYLTYMADGGYPELVHFQSSDVKRNYISGLKDTVLLKDIIRRYTIRDVRLLEDLFAYLVNNSSNLLSVTNITNFIKSKGRKTSYDTVSLYLGYIEEVYLAHRALRYNIKGKEILSGSCKYYMNDLSFKNYLYAGFGYGAGYLLENLVYLELLRHGYDIYVGSIKDKEVDFVAIKNDRTIYVQATYMLVDEQTIEREYAPLECIADNYEKVVVSLDDLQLPSRKGITHVRAWELSQML</sequence>
<organism evidence="3 4">
    <name type="scientific">Segatella copri</name>
    <dbReference type="NCBI Taxonomy" id="165179"/>
    <lineage>
        <taxon>Bacteria</taxon>
        <taxon>Pseudomonadati</taxon>
        <taxon>Bacteroidota</taxon>
        <taxon>Bacteroidia</taxon>
        <taxon>Bacteroidales</taxon>
        <taxon>Prevotellaceae</taxon>
        <taxon>Segatella</taxon>
    </lineage>
</organism>
<gene>
    <name evidence="3" type="ORF">DWY11_15435</name>
</gene>
<feature type="domain" description="AAA" evidence="1">
    <location>
        <begin position="41"/>
        <end position="174"/>
    </location>
</feature>
<name>A0A3E5DN95_9BACT</name>
<dbReference type="GO" id="GO:0005524">
    <property type="term" value="F:ATP binding"/>
    <property type="evidence" value="ECO:0007669"/>
    <property type="project" value="UniProtKB-KW"/>
</dbReference>
<dbReference type="Pfam" id="PF13173">
    <property type="entry name" value="AAA_14"/>
    <property type="match status" value="1"/>
</dbReference>
<reference evidence="3 4" key="1">
    <citation type="submission" date="2018-08" db="EMBL/GenBank/DDBJ databases">
        <title>A genome reference for cultivated species of the human gut microbiota.</title>
        <authorList>
            <person name="Zou Y."/>
            <person name="Xue W."/>
            <person name="Luo G."/>
        </authorList>
    </citation>
    <scope>NUCLEOTIDE SEQUENCE [LARGE SCALE GENOMIC DNA]</scope>
    <source>
        <strain evidence="3 4">AF24-12</strain>
    </source>
</reference>
<feature type="domain" description="DUF4143" evidence="2">
    <location>
        <begin position="222"/>
        <end position="366"/>
    </location>
</feature>
<evidence type="ECO:0000313" key="3">
    <source>
        <dbReference type="EMBL" id="RGS10338.1"/>
    </source>
</evidence>
<evidence type="ECO:0000259" key="2">
    <source>
        <dbReference type="Pfam" id="PF13635"/>
    </source>
</evidence>